<feature type="non-terminal residue" evidence="6">
    <location>
        <position position="1"/>
    </location>
</feature>
<dbReference type="GO" id="GO:0007165">
    <property type="term" value="P:signal transduction"/>
    <property type="evidence" value="ECO:0007669"/>
    <property type="project" value="TreeGrafter"/>
</dbReference>
<evidence type="ECO:0000313" key="7">
    <source>
        <dbReference type="Proteomes" id="UP000784294"/>
    </source>
</evidence>
<dbReference type="InterPro" id="IPR032640">
    <property type="entry name" value="AMPK1_CBM"/>
</dbReference>
<dbReference type="Proteomes" id="UP000784294">
    <property type="component" value="Unassembled WGS sequence"/>
</dbReference>
<dbReference type="GO" id="GO:0005737">
    <property type="term" value="C:cytoplasm"/>
    <property type="evidence" value="ECO:0007669"/>
    <property type="project" value="TreeGrafter"/>
</dbReference>
<dbReference type="InterPro" id="IPR014756">
    <property type="entry name" value="Ig_E-set"/>
</dbReference>
<dbReference type="CDD" id="cd02859">
    <property type="entry name" value="E_set_AMPKbeta_like_N"/>
    <property type="match status" value="1"/>
</dbReference>
<comment type="caution">
    <text evidence="6">The sequence shown here is derived from an EMBL/GenBank/DDBJ whole genome shotgun (WGS) entry which is preliminary data.</text>
</comment>
<evidence type="ECO:0000256" key="1">
    <source>
        <dbReference type="ARBA" id="ARBA00010926"/>
    </source>
</evidence>
<dbReference type="Pfam" id="PF16561">
    <property type="entry name" value="AMPK1_CBM"/>
    <property type="match status" value="1"/>
</dbReference>
<sequence>MGNSNSGGKRRGSLDEDYSHSFSNHVYPNKRKLIVQPSQDSIVSILTDSKAMDAIASRLRDSKITDLNGKALIYVGGGGSTEVPASEDISEPSALPTVFTWEGGGKEVYISGTFNGWKAKIPMVKSKHNFYTIIDLPEGEHQYKFIVDGQWKLDHNQ</sequence>
<evidence type="ECO:0000313" key="6">
    <source>
        <dbReference type="EMBL" id="VEL16506.1"/>
    </source>
</evidence>
<reference evidence="6" key="1">
    <citation type="submission" date="2018-11" db="EMBL/GenBank/DDBJ databases">
        <authorList>
            <consortium name="Pathogen Informatics"/>
        </authorList>
    </citation>
    <scope>NUCLEOTIDE SEQUENCE</scope>
</reference>
<dbReference type="PANTHER" id="PTHR10343:SF84">
    <property type="entry name" value="5'-AMP-ACTIVATED PROTEIN KINASE SUBUNIT BETA-1"/>
    <property type="match status" value="1"/>
</dbReference>
<dbReference type="OrthoDB" id="531008at2759"/>
<dbReference type="GO" id="GO:0019901">
    <property type="term" value="F:protein kinase binding"/>
    <property type="evidence" value="ECO:0007669"/>
    <property type="project" value="TreeGrafter"/>
</dbReference>
<dbReference type="GO" id="GO:0031588">
    <property type="term" value="C:nucleotide-activated protein kinase complex"/>
    <property type="evidence" value="ECO:0007669"/>
    <property type="project" value="TreeGrafter"/>
</dbReference>
<proteinExistence type="inferred from homology"/>
<dbReference type="GO" id="GO:0005634">
    <property type="term" value="C:nucleus"/>
    <property type="evidence" value="ECO:0007669"/>
    <property type="project" value="TreeGrafter"/>
</dbReference>
<dbReference type="EMBL" id="CAAALY010028723">
    <property type="protein sequence ID" value="VEL16506.1"/>
    <property type="molecule type" value="Genomic_DNA"/>
</dbReference>
<name>A0A3S5CKS4_9PLAT</name>
<dbReference type="AlphaFoldDB" id="A0A3S5CKS4"/>
<evidence type="ECO:0000256" key="2">
    <source>
        <dbReference type="ARBA" id="ARBA00025180"/>
    </source>
</evidence>
<dbReference type="InterPro" id="IPR050827">
    <property type="entry name" value="CRP1_MDG1_kinase"/>
</dbReference>
<keyword evidence="7" id="KW-1185">Reference proteome</keyword>
<protein>
    <recommendedName>
        <fullName evidence="3">5'-AMP-activated protein kinase subunit beta-1</fullName>
    </recommendedName>
</protein>
<dbReference type="Gene3D" id="2.60.40.10">
    <property type="entry name" value="Immunoglobulins"/>
    <property type="match status" value="1"/>
</dbReference>
<comment type="function">
    <text evidence="2">Non-catalytic subunit of AMP-activated protein kinase (AMPK), an energy sensor protein kinase that plays a key role in regulating cellular energy metabolism. In response to reduction of intracellular ATP levels, AMPK activates energy-producing pathways and inhibits energy-consuming processes: inhibits protein, carbohydrate and lipid biosynthesis, as well as cell growth and proliferation. AMPK acts via direct phosphorylation of metabolic enzymes, and by longer-term effects via phosphorylation of transcription regulators. Also acts as a regulator of cellular polarity by remodeling the actin cytoskeleton; probably by indirectly activating myosin. Beta non-catalytic subunit acts as a scaffold on which the AMPK complex assembles, via its C-terminus that bridges alpha (PRKAA1 or PRKAA2) and gamma subunits (PRKAG1, PRKAG2 or PRKAG3).</text>
</comment>
<dbReference type="InterPro" id="IPR013783">
    <property type="entry name" value="Ig-like_fold"/>
</dbReference>
<evidence type="ECO:0000259" key="5">
    <source>
        <dbReference type="Pfam" id="PF16561"/>
    </source>
</evidence>
<accession>A0A3S5CKS4</accession>
<feature type="region of interest" description="Disordered" evidence="4">
    <location>
        <begin position="1"/>
        <end position="21"/>
    </location>
</feature>
<comment type="similarity">
    <text evidence="1">Belongs to the 5'-AMP-activated protein kinase beta subunit family.</text>
</comment>
<gene>
    <name evidence="6" type="ORF">PXEA_LOCUS9946</name>
</gene>
<dbReference type="SUPFAM" id="SSF81296">
    <property type="entry name" value="E set domains"/>
    <property type="match status" value="1"/>
</dbReference>
<feature type="domain" description="AMP-activated protein kinase glycogen-binding" evidence="5">
    <location>
        <begin position="96"/>
        <end position="157"/>
    </location>
</feature>
<evidence type="ECO:0000256" key="3">
    <source>
        <dbReference type="ARBA" id="ARBA00040010"/>
    </source>
</evidence>
<evidence type="ECO:0000256" key="4">
    <source>
        <dbReference type="SAM" id="MobiDB-lite"/>
    </source>
</evidence>
<organism evidence="6 7">
    <name type="scientific">Protopolystoma xenopodis</name>
    <dbReference type="NCBI Taxonomy" id="117903"/>
    <lineage>
        <taxon>Eukaryota</taxon>
        <taxon>Metazoa</taxon>
        <taxon>Spiralia</taxon>
        <taxon>Lophotrochozoa</taxon>
        <taxon>Platyhelminthes</taxon>
        <taxon>Monogenea</taxon>
        <taxon>Polyopisthocotylea</taxon>
        <taxon>Polystomatidea</taxon>
        <taxon>Polystomatidae</taxon>
        <taxon>Protopolystoma</taxon>
    </lineage>
</organism>
<dbReference type="PANTHER" id="PTHR10343">
    <property type="entry name" value="5'-AMP-ACTIVATED PROTEIN KINASE , BETA SUBUNIT"/>
    <property type="match status" value="1"/>
</dbReference>